<gene>
    <name evidence="4" type="primary">LOC117148088</name>
</gene>
<dbReference type="GeneID" id="117148088"/>
<protein>
    <submittedName>
        <fullName evidence="4">UPF0746 protein DDB_G0281095 isoform X1</fullName>
    </submittedName>
</protein>
<reference evidence="4" key="1">
    <citation type="submission" date="2025-08" db="UniProtKB">
        <authorList>
            <consortium name="RefSeq"/>
        </authorList>
    </citation>
    <scope>IDENTIFICATION</scope>
    <source>
        <strain evidence="4">Mau12</strain>
        <tissue evidence="4">Whole Body</tissue>
    </source>
</reference>
<feature type="compositionally biased region" description="Low complexity" evidence="1">
    <location>
        <begin position="268"/>
        <end position="289"/>
    </location>
</feature>
<feature type="signal peptide" evidence="2">
    <location>
        <begin position="1"/>
        <end position="28"/>
    </location>
</feature>
<dbReference type="Proteomes" id="UP000515162">
    <property type="component" value="Chromosome X"/>
</dbReference>
<feature type="compositionally biased region" description="Basic and acidic residues" evidence="1">
    <location>
        <begin position="142"/>
        <end position="155"/>
    </location>
</feature>
<keyword evidence="3" id="KW-1185">Reference proteome</keyword>
<dbReference type="RefSeq" id="XP_033171191.1">
    <property type="nucleotide sequence ID" value="XM_033315300.1"/>
</dbReference>
<evidence type="ECO:0000256" key="1">
    <source>
        <dbReference type="SAM" id="MobiDB-lite"/>
    </source>
</evidence>
<feature type="compositionally biased region" description="Acidic residues" evidence="1">
    <location>
        <begin position="176"/>
        <end position="186"/>
    </location>
</feature>
<feature type="compositionally biased region" description="Low complexity" evidence="1">
    <location>
        <begin position="187"/>
        <end position="201"/>
    </location>
</feature>
<feature type="chain" id="PRO_5027551727" evidence="2">
    <location>
        <begin position="29"/>
        <end position="326"/>
    </location>
</feature>
<proteinExistence type="predicted"/>
<feature type="compositionally biased region" description="Basic residues" evidence="1">
    <location>
        <begin position="290"/>
        <end position="307"/>
    </location>
</feature>
<feature type="compositionally biased region" description="Low complexity" evidence="1">
    <location>
        <begin position="251"/>
        <end position="260"/>
    </location>
</feature>
<accession>A0A6P8L7L3</accession>
<organism evidence="3 4">
    <name type="scientific">Drosophila mauritiana</name>
    <name type="common">Fruit fly</name>
    <dbReference type="NCBI Taxonomy" id="7226"/>
    <lineage>
        <taxon>Eukaryota</taxon>
        <taxon>Metazoa</taxon>
        <taxon>Ecdysozoa</taxon>
        <taxon>Arthropoda</taxon>
        <taxon>Hexapoda</taxon>
        <taxon>Insecta</taxon>
        <taxon>Pterygota</taxon>
        <taxon>Neoptera</taxon>
        <taxon>Endopterygota</taxon>
        <taxon>Diptera</taxon>
        <taxon>Brachycera</taxon>
        <taxon>Muscomorpha</taxon>
        <taxon>Ephydroidea</taxon>
        <taxon>Drosophilidae</taxon>
        <taxon>Drosophila</taxon>
        <taxon>Sophophora</taxon>
    </lineage>
</organism>
<feature type="compositionally biased region" description="Basic residues" evidence="1">
    <location>
        <begin position="220"/>
        <end position="237"/>
    </location>
</feature>
<name>A0A6P8L7L3_DROMA</name>
<keyword evidence="2" id="KW-0732">Signal</keyword>
<evidence type="ECO:0000256" key="2">
    <source>
        <dbReference type="SAM" id="SignalP"/>
    </source>
</evidence>
<evidence type="ECO:0000313" key="4">
    <source>
        <dbReference type="RefSeq" id="XP_033171191.1"/>
    </source>
</evidence>
<feature type="compositionally biased region" description="Low complexity" evidence="1">
    <location>
        <begin position="158"/>
        <end position="175"/>
    </location>
</feature>
<evidence type="ECO:0000313" key="3">
    <source>
        <dbReference type="Proteomes" id="UP000515162"/>
    </source>
</evidence>
<feature type="region of interest" description="Disordered" evidence="1">
    <location>
        <begin position="142"/>
        <end position="326"/>
    </location>
</feature>
<sequence>MMCGKGFGMILVLIWATALSSDLSLVSGQTVAPLTSSTSAPPKMEVKPTKPMIVNAPPKKVPLLEAPKSNGSKPLQVTGFITKSGNIYEIEDKRGSIGSIEGRQADQDQIVCNYGNVVIYSDVPCDQVKNVRVGEVKPLKEDRVELTTEKNHADGEGEQQSQDMQQEQQQPQDAADSQDQEQEQDQDQQSVQPNHPRGQQNNRRRRRRPQQQQQQQRLQQQRRRRQQQQKLQQRRRNGNGNNSLRRRRNRNNNNNNLNRQQQRRRRPGNNNNNNNNRRRLNNNNNNKQRQQQHRHQQQQQQRRRRPNRNINRQQQQQRRRLHDDNI</sequence>
<dbReference type="AlphaFoldDB" id="A0A6P8L7L3"/>
<feature type="compositionally biased region" description="Low complexity" evidence="1">
    <location>
        <begin position="210"/>
        <end position="219"/>
    </location>
</feature>